<gene>
    <name evidence="3" type="ORF">NM961_07880</name>
</gene>
<dbReference type="InterPro" id="IPR022445">
    <property type="entry name" value="Sortase_proteobact_type"/>
</dbReference>
<name>A0ABT1QQT7_9GAMM</name>
<dbReference type="Proteomes" id="UP001165498">
    <property type="component" value="Unassembled WGS sequence"/>
</dbReference>
<keyword evidence="2" id="KW-0732">Signal</keyword>
<organism evidence="3 4">
    <name type="scientific">Tahibacter harae</name>
    <dbReference type="NCBI Taxonomy" id="2963937"/>
    <lineage>
        <taxon>Bacteria</taxon>
        <taxon>Pseudomonadati</taxon>
        <taxon>Pseudomonadota</taxon>
        <taxon>Gammaproteobacteria</taxon>
        <taxon>Lysobacterales</taxon>
        <taxon>Rhodanobacteraceae</taxon>
        <taxon>Tahibacter</taxon>
    </lineage>
</organism>
<sequence length="188" mass="20213">MNTRRRLSLLLLLAAGLLCGSAGYVQAKAWLAQLLLEQAWQRSAAGAVAAKPWPWADTRPVARLRVARLGVDQIVLAGDSGRSLAFGPAWNEASAAPGAAGTSVISGHRDTHFEFLRHLSNGDVIEIESRGRLRRYRISAQQVVDARTTRIAAGEGTATSKLLLVTCYPFDGWIAGGPLRYVIEAVPV</sequence>
<dbReference type="InterPro" id="IPR005754">
    <property type="entry name" value="Sortase"/>
</dbReference>
<dbReference type="Pfam" id="PF04203">
    <property type="entry name" value="Sortase"/>
    <property type="match status" value="1"/>
</dbReference>
<dbReference type="GO" id="GO:0016787">
    <property type="term" value="F:hydrolase activity"/>
    <property type="evidence" value="ECO:0007669"/>
    <property type="project" value="UniProtKB-KW"/>
</dbReference>
<feature type="chain" id="PRO_5047332648" evidence="2">
    <location>
        <begin position="28"/>
        <end position="188"/>
    </location>
</feature>
<feature type="signal peptide" evidence="2">
    <location>
        <begin position="1"/>
        <end position="27"/>
    </location>
</feature>
<evidence type="ECO:0000256" key="1">
    <source>
        <dbReference type="ARBA" id="ARBA00022801"/>
    </source>
</evidence>
<dbReference type="Gene3D" id="2.40.260.10">
    <property type="entry name" value="Sortase"/>
    <property type="match status" value="1"/>
</dbReference>
<dbReference type="EC" id="3.4.22.-" evidence="3"/>
<keyword evidence="1 3" id="KW-0378">Hydrolase</keyword>
<proteinExistence type="predicted"/>
<dbReference type="NCBIfam" id="TIGR03784">
    <property type="entry name" value="marine_sortase"/>
    <property type="match status" value="1"/>
</dbReference>
<protein>
    <submittedName>
        <fullName evidence="3">Class GN sortase</fullName>
        <ecNumber evidence="3">3.4.22.-</ecNumber>
    </submittedName>
</protein>
<dbReference type="InterPro" id="IPR023365">
    <property type="entry name" value="Sortase_dom-sf"/>
</dbReference>
<dbReference type="SUPFAM" id="SSF63817">
    <property type="entry name" value="Sortase"/>
    <property type="match status" value="1"/>
</dbReference>
<keyword evidence="4" id="KW-1185">Reference proteome</keyword>
<evidence type="ECO:0000256" key="2">
    <source>
        <dbReference type="SAM" id="SignalP"/>
    </source>
</evidence>
<comment type="caution">
    <text evidence="3">The sequence shown here is derived from an EMBL/GenBank/DDBJ whole genome shotgun (WGS) entry which is preliminary data.</text>
</comment>
<dbReference type="EMBL" id="JANFQO010000006">
    <property type="protein sequence ID" value="MCQ4164627.1"/>
    <property type="molecule type" value="Genomic_DNA"/>
</dbReference>
<dbReference type="RefSeq" id="WP_255913498.1">
    <property type="nucleotide sequence ID" value="NZ_JANFQO010000006.1"/>
</dbReference>
<dbReference type="InterPro" id="IPR041999">
    <property type="entry name" value="Sortase_D_1"/>
</dbReference>
<dbReference type="CDD" id="cd05828">
    <property type="entry name" value="Sortase_D_1"/>
    <property type="match status" value="1"/>
</dbReference>
<reference evidence="3" key="1">
    <citation type="submission" date="2022-07" db="EMBL/GenBank/DDBJ databases">
        <title>Tahibacter sp., a new gammaproteobacterium isolated from the silt sample collected at pig farm.</title>
        <authorList>
            <person name="Chen H."/>
        </authorList>
    </citation>
    <scope>NUCLEOTIDE SEQUENCE</scope>
    <source>
        <strain evidence="3">P2K</strain>
    </source>
</reference>
<accession>A0ABT1QQT7</accession>
<evidence type="ECO:0000313" key="3">
    <source>
        <dbReference type="EMBL" id="MCQ4164627.1"/>
    </source>
</evidence>
<evidence type="ECO:0000313" key="4">
    <source>
        <dbReference type="Proteomes" id="UP001165498"/>
    </source>
</evidence>